<name>D8SVH4_SELML</name>
<evidence type="ECO:0000313" key="17">
    <source>
        <dbReference type="EMBL" id="EFJ11616.1"/>
    </source>
</evidence>
<dbReference type="OrthoDB" id="1678912at2759"/>
<comment type="similarity">
    <text evidence="2">Belongs to the JARID1 histone demethylase family.</text>
</comment>
<dbReference type="SUPFAM" id="SSF57903">
    <property type="entry name" value="FYVE/PHD zinc finger"/>
    <property type="match status" value="1"/>
</dbReference>
<dbReference type="eggNOG" id="KOG1246">
    <property type="taxonomic scope" value="Eukaryota"/>
</dbReference>
<keyword evidence="9" id="KW-0539">Nucleus</keyword>
<keyword evidence="18" id="KW-1185">Reference proteome</keyword>
<evidence type="ECO:0000256" key="7">
    <source>
        <dbReference type="ARBA" id="ARBA00023002"/>
    </source>
</evidence>
<dbReference type="GO" id="GO:0003677">
    <property type="term" value="F:DNA binding"/>
    <property type="evidence" value="ECO:0007669"/>
    <property type="project" value="InterPro"/>
</dbReference>
<dbReference type="InterPro" id="IPR003349">
    <property type="entry name" value="JmjN"/>
</dbReference>
<feature type="domain" description="ARID" evidence="14">
    <location>
        <begin position="70"/>
        <end position="166"/>
    </location>
</feature>
<evidence type="ECO:0000256" key="2">
    <source>
        <dbReference type="ARBA" id="ARBA00006801"/>
    </source>
</evidence>
<dbReference type="OMA" id="TFPKCYH"/>
<dbReference type="GO" id="GO:0000785">
    <property type="term" value="C:chromatin"/>
    <property type="evidence" value="ECO:0000318"/>
    <property type="project" value="GO_Central"/>
</dbReference>
<evidence type="ECO:0000256" key="8">
    <source>
        <dbReference type="ARBA" id="ARBA00023004"/>
    </source>
</evidence>
<evidence type="ECO:0000256" key="9">
    <source>
        <dbReference type="ARBA" id="ARBA00023242"/>
    </source>
</evidence>
<feature type="non-terminal residue" evidence="17">
    <location>
        <position position="553"/>
    </location>
</feature>
<protein>
    <recommendedName>
        <fullName evidence="3">[histone H3]-trimethyl-L-lysine(4) demethylase</fullName>
        <ecNumber evidence="3">1.14.11.67</ecNumber>
    </recommendedName>
</protein>
<dbReference type="EMBL" id="GL377645">
    <property type="protein sequence ID" value="EFJ11616.1"/>
    <property type="molecule type" value="Genomic_DNA"/>
</dbReference>
<dbReference type="InParanoid" id="D8SVH4"/>
<reference evidence="17 18" key="1">
    <citation type="journal article" date="2011" name="Science">
        <title>The Selaginella genome identifies genetic changes associated with the evolution of vascular plants.</title>
        <authorList>
            <person name="Banks J.A."/>
            <person name="Nishiyama T."/>
            <person name="Hasebe M."/>
            <person name="Bowman J.L."/>
            <person name="Gribskov M."/>
            <person name="dePamphilis C."/>
            <person name="Albert V.A."/>
            <person name="Aono N."/>
            <person name="Aoyama T."/>
            <person name="Ambrose B.A."/>
            <person name="Ashton N.W."/>
            <person name="Axtell M.J."/>
            <person name="Barker E."/>
            <person name="Barker M.S."/>
            <person name="Bennetzen J.L."/>
            <person name="Bonawitz N.D."/>
            <person name="Chapple C."/>
            <person name="Cheng C."/>
            <person name="Correa L.G."/>
            <person name="Dacre M."/>
            <person name="DeBarry J."/>
            <person name="Dreyer I."/>
            <person name="Elias M."/>
            <person name="Engstrom E.M."/>
            <person name="Estelle M."/>
            <person name="Feng L."/>
            <person name="Finet C."/>
            <person name="Floyd S.K."/>
            <person name="Frommer W.B."/>
            <person name="Fujita T."/>
            <person name="Gramzow L."/>
            <person name="Gutensohn M."/>
            <person name="Harholt J."/>
            <person name="Hattori M."/>
            <person name="Heyl A."/>
            <person name="Hirai T."/>
            <person name="Hiwatashi Y."/>
            <person name="Ishikawa M."/>
            <person name="Iwata M."/>
            <person name="Karol K.G."/>
            <person name="Koehler B."/>
            <person name="Kolukisaoglu U."/>
            <person name="Kubo M."/>
            <person name="Kurata T."/>
            <person name="Lalonde S."/>
            <person name="Li K."/>
            <person name="Li Y."/>
            <person name="Litt A."/>
            <person name="Lyons E."/>
            <person name="Manning G."/>
            <person name="Maruyama T."/>
            <person name="Michael T.P."/>
            <person name="Mikami K."/>
            <person name="Miyazaki S."/>
            <person name="Morinaga S."/>
            <person name="Murata T."/>
            <person name="Mueller-Roeber B."/>
            <person name="Nelson D.R."/>
            <person name="Obara M."/>
            <person name="Oguri Y."/>
            <person name="Olmstead R.G."/>
            <person name="Onodera N."/>
            <person name="Petersen B.L."/>
            <person name="Pils B."/>
            <person name="Prigge M."/>
            <person name="Rensing S.A."/>
            <person name="Riano-Pachon D.M."/>
            <person name="Roberts A.W."/>
            <person name="Sato Y."/>
            <person name="Scheller H.V."/>
            <person name="Schulz B."/>
            <person name="Schulz C."/>
            <person name="Shakirov E.V."/>
            <person name="Shibagaki N."/>
            <person name="Shinohara N."/>
            <person name="Shippen D.E."/>
            <person name="Soerensen I."/>
            <person name="Sotooka R."/>
            <person name="Sugimoto N."/>
            <person name="Sugita M."/>
            <person name="Sumikawa N."/>
            <person name="Tanurdzic M."/>
            <person name="Theissen G."/>
            <person name="Ulvskov P."/>
            <person name="Wakazuki S."/>
            <person name="Weng J.K."/>
            <person name="Willats W.W."/>
            <person name="Wipf D."/>
            <person name="Wolf P.G."/>
            <person name="Yang L."/>
            <person name="Zimmer A.D."/>
            <person name="Zhu Q."/>
            <person name="Mitros T."/>
            <person name="Hellsten U."/>
            <person name="Loque D."/>
            <person name="Otillar R."/>
            <person name="Salamov A."/>
            <person name="Schmutz J."/>
            <person name="Shapiro H."/>
            <person name="Lindquist E."/>
            <person name="Lucas S."/>
            <person name="Rokhsar D."/>
            <person name="Grigoriev I.V."/>
        </authorList>
    </citation>
    <scope>NUCLEOTIDE SEQUENCE [LARGE SCALE GENOMIC DNA]</scope>
</reference>
<evidence type="ECO:0000256" key="4">
    <source>
        <dbReference type="ARBA" id="ARBA00022723"/>
    </source>
</evidence>
<evidence type="ECO:0000256" key="12">
    <source>
        <dbReference type="SAM" id="MobiDB-lite"/>
    </source>
</evidence>
<dbReference type="InterPro" id="IPR036431">
    <property type="entry name" value="ARID_dom_sf"/>
</dbReference>
<proteinExistence type="inferred from homology"/>
<evidence type="ECO:0000256" key="11">
    <source>
        <dbReference type="PROSITE-ProRule" id="PRU00146"/>
    </source>
</evidence>
<dbReference type="InterPro" id="IPR001965">
    <property type="entry name" value="Znf_PHD"/>
</dbReference>
<evidence type="ECO:0000259" key="13">
    <source>
        <dbReference type="PROSITE" id="PS50016"/>
    </source>
</evidence>
<feature type="non-terminal residue" evidence="17">
    <location>
        <position position="1"/>
    </location>
</feature>
<dbReference type="GO" id="GO:0032452">
    <property type="term" value="F:histone demethylase activity"/>
    <property type="evidence" value="ECO:0000318"/>
    <property type="project" value="GO_Central"/>
</dbReference>
<dbReference type="InterPro" id="IPR019786">
    <property type="entry name" value="Zinc_finger_PHD-type_CS"/>
</dbReference>
<dbReference type="Gene3D" id="2.60.120.650">
    <property type="entry name" value="Cupin"/>
    <property type="match status" value="2"/>
</dbReference>
<evidence type="ECO:0000259" key="15">
    <source>
        <dbReference type="PROSITE" id="PS51183"/>
    </source>
</evidence>
<sequence length="553" mass="63390">PEAPVFYPTEEEFSDPLEYIAQIRHLAEPYGLCRIVPPKFWDPPFALDLQSFSFPTKLQAIHQLQERSAALNPDTFRFEFDRFLESQGRVLESWPQFCGEELDLCKAYNCVKRYGGYEKVMEQRKWGEVLRMVKPDVSPASFSTAAPANLCHLYEKHLLEYERHRAEGLAKQPPQAVPEASGNVGTGDAVDVKIGRKRSLAEDEVSASVEPPKRTKSEDEASMQQRLGDQSCEQCRSGAHEQLMLNCDLCDRAWHMYCLSPPLSEMPSGRWYCLDCVSSEQETFGFSQGNRHTLDSFRRMCDRFKKKWFGGRPVTYSDVEEQFWEIVERSTGPVEVLYGSDLDTSVYGSGFPRPNDAVPKWAKQDSWEAHANSPWNLNNFPKLNGSMLRLVNENIPGVIVPWLYVGMLFSSFCWHYEDHCFYSVNYLHWGEPKCWYSVPGSAYDAFEEVMRSTFPDLFHAQPDLLFQLVTMLNPAVLRDKGVPVCTTLQEPGNFVITFPRSYHGGFNHGFNCAEAVNFAPLDWIPFGRFSIERYRFFHKAAVLSHEELLCVVA</sequence>
<dbReference type="HOGENOM" id="CLU_000991_4_2_1"/>
<evidence type="ECO:0000256" key="1">
    <source>
        <dbReference type="ARBA" id="ARBA00004123"/>
    </source>
</evidence>
<feature type="domain" description="JmjN" evidence="15">
    <location>
        <begin position="3"/>
        <end position="44"/>
    </location>
</feature>
<dbReference type="EC" id="1.14.11.67" evidence="3"/>
<comment type="subcellular location">
    <subcellularLocation>
        <location evidence="1">Nucleus</location>
    </subcellularLocation>
</comment>
<dbReference type="Proteomes" id="UP000001514">
    <property type="component" value="Unassembled WGS sequence"/>
</dbReference>
<evidence type="ECO:0000259" key="16">
    <source>
        <dbReference type="PROSITE" id="PS51184"/>
    </source>
</evidence>
<keyword evidence="6" id="KW-0862">Zinc</keyword>
<dbReference type="PANTHER" id="PTHR10694:SF133">
    <property type="entry name" value="LYSINE-SPECIFIC DEMETHYLASE JMJ17"/>
    <property type="match status" value="1"/>
</dbReference>
<feature type="region of interest" description="Disordered" evidence="12">
    <location>
        <begin position="201"/>
        <end position="225"/>
    </location>
</feature>
<dbReference type="PROSITE" id="PS51183">
    <property type="entry name" value="JMJN"/>
    <property type="match status" value="1"/>
</dbReference>
<dbReference type="SUPFAM" id="SSF51197">
    <property type="entry name" value="Clavaminate synthase-like"/>
    <property type="match status" value="1"/>
</dbReference>
<dbReference type="GO" id="GO:0006338">
    <property type="term" value="P:chromatin remodeling"/>
    <property type="evidence" value="ECO:0000318"/>
    <property type="project" value="GO_Central"/>
</dbReference>
<dbReference type="GO" id="GO:0008270">
    <property type="term" value="F:zinc ion binding"/>
    <property type="evidence" value="ECO:0007669"/>
    <property type="project" value="UniProtKB-KW"/>
</dbReference>
<dbReference type="PROSITE" id="PS51011">
    <property type="entry name" value="ARID"/>
    <property type="match status" value="1"/>
</dbReference>
<dbReference type="GO" id="GO:0005634">
    <property type="term" value="C:nucleus"/>
    <property type="evidence" value="ECO:0000318"/>
    <property type="project" value="GO_Central"/>
</dbReference>
<evidence type="ECO:0000256" key="5">
    <source>
        <dbReference type="ARBA" id="ARBA00022771"/>
    </source>
</evidence>
<keyword evidence="4" id="KW-0479">Metal-binding</keyword>
<dbReference type="GO" id="GO:0034647">
    <property type="term" value="F:histone H3K4me/H3K4me2/H3K4me3 demethylase activity"/>
    <property type="evidence" value="ECO:0007669"/>
    <property type="project" value="UniProtKB-EC"/>
</dbReference>
<dbReference type="KEGG" id="smo:SELMODRAFT_956"/>
<evidence type="ECO:0000256" key="3">
    <source>
        <dbReference type="ARBA" id="ARBA00012902"/>
    </source>
</evidence>
<dbReference type="InterPro" id="IPR011011">
    <property type="entry name" value="Znf_FYVE_PHD"/>
</dbReference>
<dbReference type="SMART" id="SM01014">
    <property type="entry name" value="ARID"/>
    <property type="match status" value="1"/>
</dbReference>
<dbReference type="PROSITE" id="PS01359">
    <property type="entry name" value="ZF_PHD_1"/>
    <property type="match status" value="1"/>
</dbReference>
<evidence type="ECO:0000259" key="14">
    <source>
        <dbReference type="PROSITE" id="PS51011"/>
    </source>
</evidence>
<keyword evidence="7" id="KW-0560">Oxidoreductase</keyword>
<feature type="region of interest" description="Disordered" evidence="12">
    <location>
        <begin position="169"/>
        <end position="188"/>
    </location>
</feature>
<dbReference type="CDD" id="cd15543">
    <property type="entry name" value="PHD_RSF1"/>
    <property type="match status" value="1"/>
</dbReference>
<dbReference type="Pfam" id="PF00628">
    <property type="entry name" value="PHD"/>
    <property type="match status" value="1"/>
</dbReference>
<gene>
    <name evidence="17" type="ORF">SELMODRAFT_956</name>
</gene>
<evidence type="ECO:0000256" key="6">
    <source>
        <dbReference type="ARBA" id="ARBA00022833"/>
    </source>
</evidence>
<feature type="domain" description="JmjC" evidence="16">
    <location>
        <begin position="369"/>
        <end position="535"/>
    </location>
</feature>
<dbReference type="PROSITE" id="PS50016">
    <property type="entry name" value="ZF_PHD_2"/>
    <property type="match status" value="1"/>
</dbReference>
<dbReference type="InterPro" id="IPR001606">
    <property type="entry name" value="ARID_dom"/>
</dbReference>
<comment type="catalytic activity">
    <reaction evidence="10">
        <text>N(6),N(6),N(6)-trimethyl-L-lysyl(4)-[histone H3] + 3 2-oxoglutarate + 3 O2 = L-lysyl(4)-[histone H3] + 3 formaldehyde + 3 succinate + 3 CO2</text>
        <dbReference type="Rhea" id="RHEA:60208"/>
        <dbReference type="Rhea" id="RHEA-COMP:15537"/>
        <dbReference type="Rhea" id="RHEA-COMP:15547"/>
        <dbReference type="ChEBI" id="CHEBI:15379"/>
        <dbReference type="ChEBI" id="CHEBI:16526"/>
        <dbReference type="ChEBI" id="CHEBI:16810"/>
        <dbReference type="ChEBI" id="CHEBI:16842"/>
        <dbReference type="ChEBI" id="CHEBI:29969"/>
        <dbReference type="ChEBI" id="CHEBI:30031"/>
        <dbReference type="ChEBI" id="CHEBI:61961"/>
        <dbReference type="EC" id="1.14.11.67"/>
    </reaction>
</comment>
<dbReference type="SMART" id="SM00558">
    <property type="entry name" value="JmjC"/>
    <property type="match status" value="1"/>
</dbReference>
<organism evidence="18">
    <name type="scientific">Selaginella moellendorffii</name>
    <name type="common">Spikemoss</name>
    <dbReference type="NCBI Taxonomy" id="88036"/>
    <lineage>
        <taxon>Eukaryota</taxon>
        <taxon>Viridiplantae</taxon>
        <taxon>Streptophyta</taxon>
        <taxon>Embryophyta</taxon>
        <taxon>Tracheophyta</taxon>
        <taxon>Lycopodiopsida</taxon>
        <taxon>Selaginellales</taxon>
        <taxon>Selaginellaceae</taxon>
        <taxon>Selaginella</taxon>
    </lineage>
</organism>
<dbReference type="InterPro" id="IPR003347">
    <property type="entry name" value="JmjC_dom"/>
</dbReference>
<keyword evidence="8" id="KW-0408">Iron</keyword>
<dbReference type="Gramene" id="EFJ11616">
    <property type="protein sequence ID" value="EFJ11616"/>
    <property type="gene ID" value="SELMODRAFT_956"/>
</dbReference>
<dbReference type="Pfam" id="PF21323">
    <property type="entry name" value="KDM5_C-hel"/>
    <property type="match status" value="1"/>
</dbReference>
<dbReference type="PROSITE" id="PS51184">
    <property type="entry name" value="JMJC"/>
    <property type="match status" value="1"/>
</dbReference>
<feature type="domain" description="PHD-type" evidence="13">
    <location>
        <begin position="229"/>
        <end position="279"/>
    </location>
</feature>
<dbReference type="Pfam" id="PF02373">
    <property type="entry name" value="JmjC"/>
    <property type="match status" value="1"/>
</dbReference>
<dbReference type="SUPFAM" id="SSF46774">
    <property type="entry name" value="ARID-like"/>
    <property type="match status" value="1"/>
</dbReference>
<dbReference type="Pfam" id="PF02375">
    <property type="entry name" value="JmjN"/>
    <property type="match status" value="1"/>
</dbReference>
<dbReference type="SMART" id="SM00249">
    <property type="entry name" value="PHD"/>
    <property type="match status" value="1"/>
</dbReference>
<dbReference type="AlphaFoldDB" id="D8SVH4"/>
<dbReference type="Pfam" id="PF01388">
    <property type="entry name" value="ARID"/>
    <property type="match status" value="1"/>
</dbReference>
<keyword evidence="5 11" id="KW-0863">Zinc-finger</keyword>
<accession>D8SVH4</accession>
<dbReference type="GO" id="GO:0010468">
    <property type="term" value="P:regulation of gene expression"/>
    <property type="evidence" value="ECO:0000318"/>
    <property type="project" value="GO_Central"/>
</dbReference>
<dbReference type="SMART" id="SM00545">
    <property type="entry name" value="JmjN"/>
    <property type="match status" value="1"/>
</dbReference>
<dbReference type="STRING" id="88036.D8SVH4"/>
<dbReference type="InterPro" id="IPR019787">
    <property type="entry name" value="Znf_PHD-finger"/>
</dbReference>
<dbReference type="SMART" id="SM00501">
    <property type="entry name" value="BRIGHT"/>
    <property type="match status" value="1"/>
</dbReference>
<evidence type="ECO:0000256" key="10">
    <source>
        <dbReference type="ARBA" id="ARBA00048734"/>
    </source>
</evidence>
<dbReference type="CDD" id="cd16100">
    <property type="entry name" value="ARID"/>
    <property type="match status" value="1"/>
</dbReference>
<dbReference type="InterPro" id="IPR048615">
    <property type="entry name" value="KDM5_C-hel"/>
</dbReference>
<evidence type="ECO:0000313" key="18">
    <source>
        <dbReference type="Proteomes" id="UP000001514"/>
    </source>
</evidence>
<dbReference type="PANTHER" id="PTHR10694">
    <property type="entry name" value="LYSINE-SPECIFIC DEMETHYLASE"/>
    <property type="match status" value="1"/>
</dbReference>